<dbReference type="VEuPathDB" id="FungiDB:MELLADRAFT_95453"/>
<sequence>MSEEQRSSHPDTASTLDPPQMTAANVYNMILDADNPIKLTGKKFKIPIPATGELKTFIDHGSTCDAEGYPIYPNGETVFVRKPTNQVTNFGHIAYPHTQKTHGAKNGPWKTIWFKCLGVLHCKDDFCEYAAPPPTADSKAAELIQDHPKCPAIKCDSNHVWTQCPDSNCRINIEKHTGWGVLRHSGTHKHVWPTSKKADPLAMRVLTDQLVSNPKAGPLVLKVGQAGAGQTVTAPVVDIHPAFGNGGPFGYLRRKVLIDKGLMPEKKSHGGGDRLIMDLMHWGRNGLRLISTSLSGANVHITYQSEWMADQLVRRDQDNRIYSGGLLSDVTYRFFDHGYLLTTSMYSDVMHRWVPIQLTWMWGLDEAHYEAHFTTLLEQISNTNLTYHERDLLAQQVVDFSLAQKKGFVSAYMKVFKEYNPAKALSKLKGCHEHYRQLITRVKKNRNIVDASRISELERLALDLLEPNKPGGLSLRDKFDQMARLFPKSKAWVNWWNTSDIHSMLFCGRERLPLDDPPLPDEDPLMAEIPDTTNGQESMHRQYYILTVCTIITFYRVFEEGLQSNTSGYFGEIWQ</sequence>
<dbReference type="Proteomes" id="UP000001072">
    <property type="component" value="Unassembled WGS sequence"/>
</dbReference>
<reference evidence="2" key="1">
    <citation type="journal article" date="2011" name="Proc. Natl. Acad. Sci. U.S.A.">
        <title>Obligate biotrophy features unraveled by the genomic analysis of rust fungi.</title>
        <authorList>
            <person name="Duplessis S."/>
            <person name="Cuomo C.A."/>
            <person name="Lin Y.-C."/>
            <person name="Aerts A."/>
            <person name="Tisserant E."/>
            <person name="Veneault-Fourrey C."/>
            <person name="Joly D.L."/>
            <person name="Hacquard S."/>
            <person name="Amselem J."/>
            <person name="Cantarel B.L."/>
            <person name="Chiu R."/>
            <person name="Coutinho P.M."/>
            <person name="Feau N."/>
            <person name="Field M."/>
            <person name="Frey P."/>
            <person name="Gelhaye E."/>
            <person name="Goldberg J."/>
            <person name="Grabherr M.G."/>
            <person name="Kodira C.D."/>
            <person name="Kohler A."/>
            <person name="Kuees U."/>
            <person name="Lindquist E.A."/>
            <person name="Lucas S.M."/>
            <person name="Mago R."/>
            <person name="Mauceli E."/>
            <person name="Morin E."/>
            <person name="Murat C."/>
            <person name="Pangilinan J.L."/>
            <person name="Park R."/>
            <person name="Pearson M."/>
            <person name="Quesneville H."/>
            <person name="Rouhier N."/>
            <person name="Sakthikumar S."/>
            <person name="Salamov A.A."/>
            <person name="Schmutz J."/>
            <person name="Selles B."/>
            <person name="Shapiro H."/>
            <person name="Tanguay P."/>
            <person name="Tuskan G.A."/>
            <person name="Henrissat B."/>
            <person name="Van de Peer Y."/>
            <person name="Rouze P."/>
            <person name="Ellis J.G."/>
            <person name="Dodds P.N."/>
            <person name="Schein J.E."/>
            <person name="Zhong S."/>
            <person name="Hamelin R.C."/>
            <person name="Grigoriev I.V."/>
            <person name="Szabo L.J."/>
            <person name="Martin F."/>
        </authorList>
    </citation>
    <scope>NUCLEOTIDE SEQUENCE [LARGE SCALE GENOMIC DNA]</scope>
    <source>
        <strain evidence="2">98AG31 / pathotype 3-4-7</strain>
    </source>
</reference>
<accession>F4S9D6</accession>
<evidence type="ECO:0000313" key="1">
    <source>
        <dbReference type="EMBL" id="EGF98702.1"/>
    </source>
</evidence>
<name>F4S9D6_MELLP</name>
<dbReference type="GeneID" id="18937246"/>
<dbReference type="KEGG" id="mlr:MELLADRAFT_95453"/>
<dbReference type="AlphaFoldDB" id="F4S9D6"/>
<dbReference type="EMBL" id="GL883170">
    <property type="protein sequence ID" value="EGF98702.1"/>
    <property type="molecule type" value="Genomic_DNA"/>
</dbReference>
<gene>
    <name evidence="1" type="ORF">MELLADRAFT_95453</name>
</gene>
<dbReference type="HOGENOM" id="CLU_016062_0_1_1"/>
<evidence type="ECO:0008006" key="3">
    <source>
        <dbReference type="Google" id="ProtNLM"/>
    </source>
</evidence>
<proteinExistence type="predicted"/>
<protein>
    <recommendedName>
        <fullName evidence="3">GCM domain-containing protein</fullName>
    </recommendedName>
</protein>
<dbReference type="InParanoid" id="F4S9D6"/>
<dbReference type="RefSeq" id="XP_007418012.1">
    <property type="nucleotide sequence ID" value="XM_007417950.1"/>
</dbReference>
<dbReference type="OrthoDB" id="2506673at2759"/>
<dbReference type="eggNOG" id="ENOG502S7P8">
    <property type="taxonomic scope" value="Eukaryota"/>
</dbReference>
<keyword evidence="2" id="KW-1185">Reference proteome</keyword>
<evidence type="ECO:0000313" key="2">
    <source>
        <dbReference type="Proteomes" id="UP000001072"/>
    </source>
</evidence>
<organism evidence="2">
    <name type="scientific">Melampsora larici-populina (strain 98AG31 / pathotype 3-4-7)</name>
    <name type="common">Poplar leaf rust fungus</name>
    <dbReference type="NCBI Taxonomy" id="747676"/>
    <lineage>
        <taxon>Eukaryota</taxon>
        <taxon>Fungi</taxon>
        <taxon>Dikarya</taxon>
        <taxon>Basidiomycota</taxon>
        <taxon>Pucciniomycotina</taxon>
        <taxon>Pucciniomycetes</taxon>
        <taxon>Pucciniales</taxon>
        <taxon>Melampsoraceae</taxon>
        <taxon>Melampsora</taxon>
    </lineage>
</organism>